<dbReference type="InterPro" id="IPR050319">
    <property type="entry name" value="ABC_transp_ATP-bind"/>
</dbReference>
<dbReference type="InterPro" id="IPR027417">
    <property type="entry name" value="P-loop_NTPase"/>
</dbReference>
<evidence type="ECO:0000256" key="2">
    <source>
        <dbReference type="ARBA" id="ARBA00022448"/>
    </source>
</evidence>
<name>A0A923EDF5_CLOTT</name>
<accession>A0A923EDF5</accession>
<dbReference type="SUPFAM" id="SSF52540">
    <property type="entry name" value="P-loop containing nucleoside triphosphate hydrolases"/>
    <property type="match status" value="1"/>
</dbReference>
<gene>
    <name evidence="5" type="ORF">HGG79_15415</name>
</gene>
<evidence type="ECO:0000313" key="5">
    <source>
        <dbReference type="EMBL" id="MBC2399149.1"/>
    </source>
</evidence>
<keyword evidence="3" id="KW-0547">Nucleotide-binding</keyword>
<evidence type="ECO:0000313" key="6">
    <source>
        <dbReference type="Proteomes" id="UP000563151"/>
    </source>
</evidence>
<sequence>MMAICMIIKSKVVFMDEITASIDIENRNNMVSLIKELRKLGATIVFITHDFKTLYRIADRIIIMKNGKIVEINTTDQIFSKPQGIYTKQLLEANFIRR</sequence>
<reference evidence="5 6" key="1">
    <citation type="submission" date="2020-04" db="EMBL/GenBank/DDBJ databases">
        <title>Genomic insights into acetone-butanol-ethanol (ABE) fermentation by sequencing solventogenic clostridia strains.</title>
        <authorList>
            <person name="Brown S."/>
        </authorList>
    </citation>
    <scope>NUCLEOTIDE SEQUENCE [LARGE SCALE GENOMIC DNA]</scope>
    <source>
        <strain evidence="5 6">DJ011</strain>
    </source>
</reference>
<keyword evidence="6" id="KW-1185">Reference proteome</keyword>
<evidence type="ECO:0000256" key="4">
    <source>
        <dbReference type="ARBA" id="ARBA00022840"/>
    </source>
</evidence>
<proteinExistence type="inferred from homology"/>
<comment type="similarity">
    <text evidence="1">Belongs to the ABC transporter superfamily.</text>
</comment>
<dbReference type="GO" id="GO:0005524">
    <property type="term" value="F:ATP binding"/>
    <property type="evidence" value="ECO:0007669"/>
    <property type="project" value="UniProtKB-KW"/>
</dbReference>
<dbReference type="PANTHER" id="PTHR43776">
    <property type="entry name" value="TRANSPORT ATP-BINDING PROTEIN"/>
    <property type="match status" value="1"/>
</dbReference>
<dbReference type="PANTHER" id="PTHR43776:SF7">
    <property type="entry name" value="D,D-DIPEPTIDE TRANSPORT ATP-BINDING PROTEIN DDPF-RELATED"/>
    <property type="match status" value="1"/>
</dbReference>
<protein>
    <submittedName>
        <fullName evidence="5">Uncharacterized protein</fullName>
    </submittedName>
</protein>
<keyword evidence="4" id="KW-0067">ATP-binding</keyword>
<dbReference type="Proteomes" id="UP000563151">
    <property type="component" value="Unassembled WGS sequence"/>
</dbReference>
<dbReference type="AlphaFoldDB" id="A0A923EDF5"/>
<dbReference type="EMBL" id="JAAZWO010000023">
    <property type="protein sequence ID" value="MBC2399149.1"/>
    <property type="molecule type" value="Genomic_DNA"/>
</dbReference>
<keyword evidence="2" id="KW-0813">Transport</keyword>
<organism evidence="5 6">
    <name type="scientific">Clostridium tetanomorphum</name>
    <dbReference type="NCBI Taxonomy" id="1553"/>
    <lineage>
        <taxon>Bacteria</taxon>
        <taxon>Bacillati</taxon>
        <taxon>Bacillota</taxon>
        <taxon>Clostridia</taxon>
        <taxon>Eubacteriales</taxon>
        <taxon>Clostridiaceae</taxon>
        <taxon>Clostridium</taxon>
    </lineage>
</organism>
<evidence type="ECO:0000256" key="3">
    <source>
        <dbReference type="ARBA" id="ARBA00022741"/>
    </source>
</evidence>
<dbReference type="Gene3D" id="3.40.50.300">
    <property type="entry name" value="P-loop containing nucleotide triphosphate hydrolases"/>
    <property type="match status" value="1"/>
</dbReference>
<comment type="caution">
    <text evidence="5">The sequence shown here is derived from an EMBL/GenBank/DDBJ whole genome shotgun (WGS) entry which is preliminary data.</text>
</comment>
<evidence type="ECO:0000256" key="1">
    <source>
        <dbReference type="ARBA" id="ARBA00005417"/>
    </source>
</evidence>